<evidence type="ECO:0000256" key="1">
    <source>
        <dbReference type="SAM" id="SignalP"/>
    </source>
</evidence>
<evidence type="ECO:0000313" key="2">
    <source>
        <dbReference type="EMBL" id="PLR24280.1"/>
    </source>
</evidence>
<evidence type="ECO:0000313" key="3">
    <source>
        <dbReference type="Proteomes" id="UP000234479"/>
    </source>
</evidence>
<dbReference type="EMBL" id="PJRS01000023">
    <property type="protein sequence ID" value="PLR24280.1"/>
    <property type="molecule type" value="Genomic_DNA"/>
</dbReference>
<reference evidence="2 3" key="1">
    <citation type="submission" date="2017-12" db="EMBL/GenBank/DDBJ databases">
        <title>The genome sequence of Caulobacter sp. 410.</title>
        <authorList>
            <person name="Gao J."/>
            <person name="Mao X."/>
            <person name="Sun J."/>
        </authorList>
    </citation>
    <scope>NUCLEOTIDE SEQUENCE [LARGE SCALE GENOMIC DNA]</scope>
    <source>
        <strain evidence="2 3">410</strain>
    </source>
</reference>
<feature type="signal peptide" evidence="1">
    <location>
        <begin position="1"/>
        <end position="20"/>
    </location>
</feature>
<dbReference type="Proteomes" id="UP000234479">
    <property type="component" value="Unassembled WGS sequence"/>
</dbReference>
<accession>A0A2N5DDY7</accession>
<keyword evidence="1" id="KW-0732">Signal</keyword>
<dbReference type="AlphaFoldDB" id="A0A2N5DDY7"/>
<feature type="chain" id="PRO_5014820698" evidence="1">
    <location>
        <begin position="21"/>
        <end position="188"/>
    </location>
</feature>
<organism evidence="2 3">
    <name type="scientific">Caulobacter zeae</name>
    <dbReference type="NCBI Taxonomy" id="2055137"/>
    <lineage>
        <taxon>Bacteria</taxon>
        <taxon>Pseudomonadati</taxon>
        <taxon>Pseudomonadota</taxon>
        <taxon>Alphaproteobacteria</taxon>
        <taxon>Caulobacterales</taxon>
        <taxon>Caulobacteraceae</taxon>
        <taxon>Caulobacter</taxon>
    </lineage>
</organism>
<proteinExistence type="predicted"/>
<gene>
    <name evidence="2" type="ORF">SGCZBJ_13445</name>
</gene>
<keyword evidence="3" id="KW-1185">Reference proteome</keyword>
<sequence length="188" mass="19657">MMLAAALAVLAAPSVVEARAASSETVRADAAAARAASRAIRHRDTWPFATLDQVAALGQFWTSNSLYALRDAGGERRWVIRRAFGDLAGNKGLVWADSRTCPAVKAALEAMEALPPVRPEAPGVGVEDIKPPPLDGIAHSFWNQGARTGAKGAAVAITIDGDMDSPVAGWWSQAAASLKGCWKGDEPA</sequence>
<comment type="caution">
    <text evidence="2">The sequence shown here is derived from an EMBL/GenBank/DDBJ whole genome shotgun (WGS) entry which is preliminary data.</text>
</comment>
<protein>
    <submittedName>
        <fullName evidence="2">Uncharacterized protein</fullName>
    </submittedName>
</protein>
<name>A0A2N5DDY7_9CAUL</name>